<keyword evidence="3" id="KW-1133">Transmembrane helix</keyword>
<dbReference type="Proteomes" id="UP000007879">
    <property type="component" value="Unassembled WGS sequence"/>
</dbReference>
<feature type="coiled-coil region" evidence="1">
    <location>
        <begin position="38"/>
        <end position="73"/>
    </location>
</feature>
<dbReference type="AlphaFoldDB" id="A0A1X7VIT0"/>
<dbReference type="InterPro" id="IPR029138">
    <property type="entry name" value="SNAPC5"/>
</dbReference>
<evidence type="ECO:0000256" key="1">
    <source>
        <dbReference type="SAM" id="Coils"/>
    </source>
</evidence>
<organism evidence="4">
    <name type="scientific">Amphimedon queenslandica</name>
    <name type="common">Sponge</name>
    <dbReference type="NCBI Taxonomy" id="400682"/>
    <lineage>
        <taxon>Eukaryota</taxon>
        <taxon>Metazoa</taxon>
        <taxon>Porifera</taxon>
        <taxon>Demospongiae</taxon>
        <taxon>Heteroscleromorpha</taxon>
        <taxon>Haplosclerida</taxon>
        <taxon>Niphatidae</taxon>
        <taxon>Amphimedon</taxon>
    </lineage>
</organism>
<dbReference type="GO" id="GO:0005634">
    <property type="term" value="C:nucleus"/>
    <property type="evidence" value="ECO:0007669"/>
    <property type="project" value="InterPro"/>
</dbReference>
<keyword evidence="5" id="KW-1185">Reference proteome</keyword>
<evidence type="ECO:0000313" key="5">
    <source>
        <dbReference type="Proteomes" id="UP000007879"/>
    </source>
</evidence>
<feature type="compositionally biased region" description="Polar residues" evidence="2">
    <location>
        <begin position="80"/>
        <end position="100"/>
    </location>
</feature>
<gene>
    <name evidence="4" type="primary">109580245</name>
</gene>
<dbReference type="EnsemblMetazoa" id="XM_019993224.1">
    <property type="protein sequence ID" value="XP_019848783.1"/>
    <property type="gene ID" value="LOC109580245"/>
</dbReference>
<evidence type="ECO:0000313" key="4">
    <source>
        <dbReference type="EnsemblMetazoa" id="Aqu2.1.39824_001"/>
    </source>
</evidence>
<feature type="transmembrane region" description="Helical" evidence="3">
    <location>
        <begin position="12"/>
        <end position="33"/>
    </location>
</feature>
<keyword evidence="3" id="KW-0812">Transmembrane</keyword>
<keyword evidence="1" id="KW-0175">Coiled coil</keyword>
<sequence>MRSPVHMSQRDYTWVVGVTNLMIMMATMATGTMESTRIKEALRKEGEFLKELKKATEEQIAILKAERVILERQVLHHSGQRSTSANRSITLPIQQQSSIESPHLPVLNLDLPNRAVPSQKNGNEEEEEED</sequence>
<dbReference type="Pfam" id="PF15497">
    <property type="entry name" value="SNAPC5"/>
    <property type="match status" value="1"/>
</dbReference>
<proteinExistence type="predicted"/>
<protein>
    <submittedName>
        <fullName evidence="4">Uncharacterized protein</fullName>
    </submittedName>
</protein>
<evidence type="ECO:0000256" key="3">
    <source>
        <dbReference type="SAM" id="Phobius"/>
    </source>
</evidence>
<dbReference type="InParanoid" id="A0A1X7VIT0"/>
<dbReference type="GO" id="GO:0006366">
    <property type="term" value="P:transcription by RNA polymerase II"/>
    <property type="evidence" value="ECO:0007669"/>
    <property type="project" value="InterPro"/>
</dbReference>
<dbReference type="KEGG" id="aqu:109580245"/>
<reference evidence="5" key="1">
    <citation type="journal article" date="2010" name="Nature">
        <title>The Amphimedon queenslandica genome and the evolution of animal complexity.</title>
        <authorList>
            <person name="Srivastava M."/>
            <person name="Simakov O."/>
            <person name="Chapman J."/>
            <person name="Fahey B."/>
            <person name="Gauthier M.E."/>
            <person name="Mitros T."/>
            <person name="Richards G.S."/>
            <person name="Conaco C."/>
            <person name="Dacre M."/>
            <person name="Hellsten U."/>
            <person name="Larroux C."/>
            <person name="Putnam N.H."/>
            <person name="Stanke M."/>
            <person name="Adamska M."/>
            <person name="Darling A."/>
            <person name="Degnan S.M."/>
            <person name="Oakley T.H."/>
            <person name="Plachetzki D.C."/>
            <person name="Zhai Y."/>
            <person name="Adamski M."/>
            <person name="Calcino A."/>
            <person name="Cummins S.F."/>
            <person name="Goodstein D.M."/>
            <person name="Harris C."/>
            <person name="Jackson D.J."/>
            <person name="Leys S.P."/>
            <person name="Shu S."/>
            <person name="Woodcroft B.J."/>
            <person name="Vervoort M."/>
            <person name="Kosik K.S."/>
            <person name="Manning G."/>
            <person name="Degnan B.M."/>
            <person name="Rokhsar D.S."/>
        </authorList>
    </citation>
    <scope>NUCLEOTIDE SEQUENCE [LARGE SCALE GENOMIC DNA]</scope>
</reference>
<dbReference type="GO" id="GO:0006384">
    <property type="term" value="P:transcription initiation at RNA polymerase III promoter"/>
    <property type="evidence" value="ECO:0007669"/>
    <property type="project" value="InterPro"/>
</dbReference>
<evidence type="ECO:0000256" key="2">
    <source>
        <dbReference type="SAM" id="MobiDB-lite"/>
    </source>
</evidence>
<feature type="region of interest" description="Disordered" evidence="2">
    <location>
        <begin position="76"/>
        <end position="130"/>
    </location>
</feature>
<accession>A0A1X7VIT0</accession>
<keyword evidence="3" id="KW-0472">Membrane</keyword>
<name>A0A1X7VIT0_AMPQE</name>
<dbReference type="EnsemblMetazoa" id="Aqu2.1.39824_001">
    <property type="protein sequence ID" value="Aqu2.1.39824_001"/>
    <property type="gene ID" value="Aqu2.1.39824"/>
</dbReference>
<reference evidence="4" key="2">
    <citation type="submission" date="2017-05" db="UniProtKB">
        <authorList>
            <consortium name="EnsemblMetazoa"/>
        </authorList>
    </citation>
    <scope>IDENTIFICATION</scope>
</reference>